<sequence>MKKILEPMFIFFSKMYIYFHEDRKDYWRMFPILVLSFIFITNLEIISFYFIDVSAYYYVGVFAFCVIMFSFSYANIKYEYVKNYSMPIKTKFLIASVIIIDLAVNFVCLNILRNGKFMW</sequence>
<dbReference type="Proteomes" id="UP000184028">
    <property type="component" value="Unassembled WGS sequence"/>
</dbReference>
<dbReference type="STRING" id="946677.SAMN05444484_101893"/>
<feature type="transmembrane region" description="Helical" evidence="1">
    <location>
        <begin position="57"/>
        <end position="76"/>
    </location>
</feature>
<keyword evidence="1" id="KW-1133">Transmembrane helix</keyword>
<dbReference type="EMBL" id="FRBT01000001">
    <property type="protein sequence ID" value="SHL26008.1"/>
    <property type="molecule type" value="Genomic_DNA"/>
</dbReference>
<protein>
    <submittedName>
        <fullName evidence="2">Uncharacterized protein</fullName>
    </submittedName>
</protein>
<keyword evidence="3" id="KW-1185">Reference proteome</keyword>
<reference evidence="3" key="1">
    <citation type="submission" date="2016-11" db="EMBL/GenBank/DDBJ databases">
        <authorList>
            <person name="Varghese N."/>
            <person name="Submissions S."/>
        </authorList>
    </citation>
    <scope>NUCLEOTIDE SEQUENCE [LARGE SCALE GENOMIC DNA]</scope>
    <source>
        <strain evidence="3">DSM 24724</strain>
    </source>
</reference>
<accession>A0A1M6Z6D4</accession>
<evidence type="ECO:0000256" key="1">
    <source>
        <dbReference type="SAM" id="Phobius"/>
    </source>
</evidence>
<evidence type="ECO:0000313" key="3">
    <source>
        <dbReference type="Proteomes" id="UP000184028"/>
    </source>
</evidence>
<keyword evidence="1" id="KW-0472">Membrane</keyword>
<dbReference type="AlphaFoldDB" id="A0A1M6Z6D4"/>
<feature type="transmembrane region" description="Helical" evidence="1">
    <location>
        <begin position="92"/>
        <end position="112"/>
    </location>
</feature>
<organism evidence="2 3">
    <name type="scientific">Flavobacterium chilense</name>
    <dbReference type="NCBI Taxonomy" id="946677"/>
    <lineage>
        <taxon>Bacteria</taxon>
        <taxon>Pseudomonadati</taxon>
        <taxon>Bacteroidota</taxon>
        <taxon>Flavobacteriia</taxon>
        <taxon>Flavobacteriales</taxon>
        <taxon>Flavobacteriaceae</taxon>
        <taxon>Flavobacterium</taxon>
    </lineage>
</organism>
<name>A0A1M6Z6D4_9FLAO</name>
<dbReference type="RefSeq" id="WP_068841281.1">
    <property type="nucleotide sequence ID" value="NZ_FRBT01000001.1"/>
</dbReference>
<keyword evidence="1" id="KW-0812">Transmembrane</keyword>
<evidence type="ECO:0000313" key="2">
    <source>
        <dbReference type="EMBL" id="SHL26008.1"/>
    </source>
</evidence>
<proteinExistence type="predicted"/>
<feature type="transmembrane region" description="Helical" evidence="1">
    <location>
        <begin position="30"/>
        <end position="51"/>
    </location>
</feature>
<gene>
    <name evidence="2" type="ORF">SAMN05444484_101893</name>
</gene>